<protein>
    <recommendedName>
        <fullName evidence="2">SCP2 domain-containing protein</fullName>
    </recommendedName>
</protein>
<sequence>PEASDKFMDFLWEGVDVLAVKSKELMSELESERLMSVLKRTEQINVNIEASDSPLSGHFAISQGKLSGGSGLLHFKDQDFRFHGPTKVLLKLLRGELALGFSNPELLTDGHPGFAPYVSPVIQGISKLIKGKH</sequence>
<dbReference type="AlphaFoldDB" id="X1MAG6"/>
<dbReference type="EMBL" id="BARV01020521">
    <property type="protein sequence ID" value="GAI28278.1"/>
    <property type="molecule type" value="Genomic_DNA"/>
</dbReference>
<organism evidence="1">
    <name type="scientific">marine sediment metagenome</name>
    <dbReference type="NCBI Taxonomy" id="412755"/>
    <lineage>
        <taxon>unclassified sequences</taxon>
        <taxon>metagenomes</taxon>
        <taxon>ecological metagenomes</taxon>
    </lineage>
</organism>
<reference evidence="1" key="1">
    <citation type="journal article" date="2014" name="Front. Microbiol.">
        <title>High frequency of phylogenetically diverse reductive dehalogenase-homologous genes in deep subseafloor sedimentary metagenomes.</title>
        <authorList>
            <person name="Kawai M."/>
            <person name="Futagami T."/>
            <person name="Toyoda A."/>
            <person name="Takaki Y."/>
            <person name="Nishi S."/>
            <person name="Hori S."/>
            <person name="Arai W."/>
            <person name="Tsubouchi T."/>
            <person name="Morono Y."/>
            <person name="Uchiyama I."/>
            <person name="Ito T."/>
            <person name="Fujiyama A."/>
            <person name="Inagaki F."/>
            <person name="Takami H."/>
        </authorList>
    </citation>
    <scope>NUCLEOTIDE SEQUENCE</scope>
    <source>
        <strain evidence="1">Expedition CK06-06</strain>
    </source>
</reference>
<comment type="caution">
    <text evidence="1">The sequence shown here is derived from an EMBL/GenBank/DDBJ whole genome shotgun (WGS) entry which is preliminary data.</text>
</comment>
<proteinExistence type="predicted"/>
<evidence type="ECO:0008006" key="2">
    <source>
        <dbReference type="Google" id="ProtNLM"/>
    </source>
</evidence>
<accession>X1MAG6</accession>
<name>X1MAG6_9ZZZZ</name>
<feature type="non-terminal residue" evidence="1">
    <location>
        <position position="1"/>
    </location>
</feature>
<evidence type="ECO:0000313" key="1">
    <source>
        <dbReference type="EMBL" id="GAI28278.1"/>
    </source>
</evidence>
<gene>
    <name evidence="1" type="ORF">S06H3_34233</name>
</gene>